<feature type="compositionally biased region" description="Polar residues" evidence="15">
    <location>
        <begin position="906"/>
        <end position="921"/>
    </location>
</feature>
<dbReference type="SMART" id="SM00355">
    <property type="entry name" value="ZnF_C2H2"/>
    <property type="match status" value="5"/>
</dbReference>
<feature type="region of interest" description="Disordered" evidence="15">
    <location>
        <begin position="132"/>
        <end position="171"/>
    </location>
</feature>
<keyword evidence="4" id="KW-0963">Cytoplasm</keyword>
<dbReference type="GO" id="GO:0008270">
    <property type="term" value="F:zinc ion binding"/>
    <property type="evidence" value="ECO:0007669"/>
    <property type="project" value="UniProtKB-KW"/>
</dbReference>
<name>A0A8C4U8W2_FALTI</name>
<organism evidence="17 18">
    <name type="scientific">Falco tinnunculus</name>
    <name type="common">Common kestrel</name>
    <dbReference type="NCBI Taxonomy" id="100819"/>
    <lineage>
        <taxon>Eukaryota</taxon>
        <taxon>Metazoa</taxon>
        <taxon>Chordata</taxon>
        <taxon>Craniata</taxon>
        <taxon>Vertebrata</taxon>
        <taxon>Euteleostomi</taxon>
        <taxon>Archelosauria</taxon>
        <taxon>Archosauria</taxon>
        <taxon>Dinosauria</taxon>
        <taxon>Saurischia</taxon>
        <taxon>Theropoda</taxon>
        <taxon>Coelurosauria</taxon>
        <taxon>Aves</taxon>
        <taxon>Neognathae</taxon>
        <taxon>Neoaves</taxon>
        <taxon>Telluraves</taxon>
        <taxon>Australaves</taxon>
        <taxon>Falconiformes</taxon>
        <taxon>Falconidae</taxon>
        <taxon>Falco</taxon>
    </lineage>
</organism>
<feature type="domain" description="C2H2-type" evidence="16">
    <location>
        <begin position="374"/>
        <end position="404"/>
    </location>
</feature>
<keyword evidence="11" id="KW-0010">Activator</keyword>
<evidence type="ECO:0000259" key="16">
    <source>
        <dbReference type="PROSITE" id="PS50157"/>
    </source>
</evidence>
<dbReference type="SUPFAM" id="SSF57667">
    <property type="entry name" value="beta-beta-alpha zinc fingers"/>
    <property type="match status" value="3"/>
</dbReference>
<dbReference type="InterPro" id="IPR056436">
    <property type="entry name" value="Znf-C2H2_ZIC1-5/GLI1-3-like"/>
</dbReference>
<dbReference type="Pfam" id="PF00096">
    <property type="entry name" value="zf-C2H2"/>
    <property type="match status" value="3"/>
</dbReference>
<keyword evidence="6" id="KW-0677">Repeat</keyword>
<keyword evidence="10" id="KW-0238">DNA-binding</keyword>
<dbReference type="GO" id="GO:0005634">
    <property type="term" value="C:nucleus"/>
    <property type="evidence" value="ECO:0007669"/>
    <property type="project" value="UniProtKB-SubCell"/>
</dbReference>
<dbReference type="PANTHER" id="PTHR45718">
    <property type="entry name" value="TRANSCRIPTIONAL ACTIVATOR CUBITUS INTERRUPTUS"/>
    <property type="match status" value="1"/>
</dbReference>
<feature type="compositionally biased region" description="Polar residues" evidence="15">
    <location>
        <begin position="1135"/>
        <end position="1144"/>
    </location>
</feature>
<comment type="similarity">
    <text evidence="3">Belongs to the GLI C2H2-type zinc-finger protein family.</text>
</comment>
<feature type="region of interest" description="Disordered" evidence="15">
    <location>
        <begin position="905"/>
        <end position="934"/>
    </location>
</feature>
<evidence type="ECO:0000256" key="13">
    <source>
        <dbReference type="ARBA" id="ARBA00023242"/>
    </source>
</evidence>
<keyword evidence="9" id="KW-0805">Transcription regulation</keyword>
<evidence type="ECO:0000256" key="7">
    <source>
        <dbReference type="ARBA" id="ARBA00022771"/>
    </source>
</evidence>
<dbReference type="OrthoDB" id="3214149at2759"/>
<feature type="compositionally biased region" description="Pro residues" evidence="15">
    <location>
        <begin position="1122"/>
        <end position="1132"/>
    </location>
</feature>
<dbReference type="Gene3D" id="3.30.160.60">
    <property type="entry name" value="Classic Zinc Finger"/>
    <property type="match status" value="5"/>
</dbReference>
<evidence type="ECO:0000256" key="3">
    <source>
        <dbReference type="ARBA" id="ARBA00010831"/>
    </source>
</evidence>
<keyword evidence="12" id="KW-0804">Transcription</keyword>
<dbReference type="GO" id="GO:0007224">
    <property type="term" value="P:smoothened signaling pathway"/>
    <property type="evidence" value="ECO:0007669"/>
    <property type="project" value="TreeGrafter"/>
</dbReference>
<dbReference type="Ensembl" id="ENSFTIT00000007344.1">
    <property type="protein sequence ID" value="ENSFTIP00000007036.1"/>
    <property type="gene ID" value="ENSFTIG00000004811.1"/>
</dbReference>
<evidence type="ECO:0000256" key="14">
    <source>
        <dbReference type="PROSITE-ProRule" id="PRU00042"/>
    </source>
</evidence>
<evidence type="ECO:0000256" key="8">
    <source>
        <dbReference type="ARBA" id="ARBA00022833"/>
    </source>
</evidence>
<dbReference type="PROSITE" id="PS50157">
    <property type="entry name" value="ZINC_FINGER_C2H2_2"/>
    <property type="match status" value="5"/>
</dbReference>
<feature type="region of interest" description="Disordered" evidence="15">
    <location>
        <begin position="202"/>
        <end position="221"/>
    </location>
</feature>
<dbReference type="PANTHER" id="PTHR45718:SF2">
    <property type="entry name" value="ZINC FINGER PROTEIN GLI1"/>
    <property type="match status" value="1"/>
</dbReference>
<proteinExistence type="inferred from homology"/>
<feature type="domain" description="C2H2-type" evidence="16">
    <location>
        <begin position="247"/>
        <end position="279"/>
    </location>
</feature>
<evidence type="ECO:0000256" key="6">
    <source>
        <dbReference type="ARBA" id="ARBA00022737"/>
    </source>
</evidence>
<dbReference type="Proteomes" id="UP000694562">
    <property type="component" value="Unplaced"/>
</dbReference>
<feature type="compositionally biased region" description="Basic and acidic residues" evidence="15">
    <location>
        <begin position="428"/>
        <end position="446"/>
    </location>
</feature>
<feature type="region of interest" description="Disordered" evidence="15">
    <location>
        <begin position="387"/>
        <end position="493"/>
    </location>
</feature>
<dbReference type="Pfam" id="PF23561">
    <property type="entry name" value="zf-C2H2_15"/>
    <property type="match status" value="1"/>
</dbReference>
<feature type="compositionally biased region" description="Low complexity" evidence="15">
    <location>
        <begin position="460"/>
        <end position="472"/>
    </location>
</feature>
<evidence type="ECO:0000256" key="12">
    <source>
        <dbReference type="ARBA" id="ARBA00023163"/>
    </source>
</evidence>
<keyword evidence="7 14" id="KW-0863">Zinc-finger</keyword>
<dbReference type="InterPro" id="IPR036236">
    <property type="entry name" value="Znf_C2H2_sf"/>
</dbReference>
<feature type="domain" description="C2H2-type" evidence="16">
    <location>
        <begin position="313"/>
        <end position="342"/>
    </location>
</feature>
<evidence type="ECO:0000256" key="11">
    <source>
        <dbReference type="ARBA" id="ARBA00023159"/>
    </source>
</evidence>
<feature type="compositionally biased region" description="Polar residues" evidence="15">
    <location>
        <begin position="132"/>
        <end position="144"/>
    </location>
</feature>
<keyword evidence="18" id="KW-1185">Reference proteome</keyword>
<evidence type="ECO:0000313" key="18">
    <source>
        <dbReference type="Proteomes" id="UP000694562"/>
    </source>
</evidence>
<dbReference type="FunFam" id="3.30.160.60:FF:000019">
    <property type="entry name" value="GLI family zinc finger 3"/>
    <property type="match status" value="1"/>
</dbReference>
<dbReference type="FunFam" id="3.30.160.60:FF:000031">
    <property type="entry name" value="GLI family zinc finger 3"/>
    <property type="match status" value="1"/>
</dbReference>
<dbReference type="PROSITE" id="PS00028">
    <property type="entry name" value="ZINC_FINGER_C2H2_1"/>
    <property type="match status" value="4"/>
</dbReference>
<evidence type="ECO:0000256" key="15">
    <source>
        <dbReference type="SAM" id="MobiDB-lite"/>
    </source>
</evidence>
<feature type="region of interest" description="Disordered" evidence="15">
    <location>
        <begin position="54"/>
        <end position="81"/>
    </location>
</feature>
<evidence type="ECO:0000256" key="10">
    <source>
        <dbReference type="ARBA" id="ARBA00023125"/>
    </source>
</evidence>
<keyword evidence="13" id="KW-0539">Nucleus</keyword>
<reference evidence="17" key="1">
    <citation type="submission" date="2025-08" db="UniProtKB">
        <authorList>
            <consortium name="Ensembl"/>
        </authorList>
    </citation>
    <scope>IDENTIFICATION</scope>
</reference>
<evidence type="ECO:0000256" key="9">
    <source>
        <dbReference type="ARBA" id="ARBA00023015"/>
    </source>
</evidence>
<keyword evidence="5" id="KW-0479">Metal-binding</keyword>
<dbReference type="FunFam" id="3.30.160.60:FF:000068">
    <property type="entry name" value="GLI family zinc finger 3"/>
    <property type="match status" value="1"/>
</dbReference>
<dbReference type="GO" id="GO:0000978">
    <property type="term" value="F:RNA polymerase II cis-regulatory region sequence-specific DNA binding"/>
    <property type="evidence" value="ECO:0007669"/>
    <property type="project" value="TreeGrafter"/>
</dbReference>
<evidence type="ECO:0000256" key="4">
    <source>
        <dbReference type="ARBA" id="ARBA00022490"/>
    </source>
</evidence>
<evidence type="ECO:0000256" key="5">
    <source>
        <dbReference type="ARBA" id="ARBA00022723"/>
    </source>
</evidence>
<evidence type="ECO:0000256" key="2">
    <source>
        <dbReference type="ARBA" id="ARBA00004496"/>
    </source>
</evidence>
<dbReference type="GO" id="GO:0005737">
    <property type="term" value="C:cytoplasm"/>
    <property type="evidence" value="ECO:0007669"/>
    <property type="project" value="UniProtKB-SubCell"/>
</dbReference>
<dbReference type="FunFam" id="3.30.160.60:FF:000036">
    <property type="entry name" value="GLI family zinc finger 3"/>
    <property type="match status" value="1"/>
</dbReference>
<feature type="domain" description="C2H2-type" evidence="16">
    <location>
        <begin position="343"/>
        <end position="373"/>
    </location>
</feature>
<evidence type="ECO:0000313" key="17">
    <source>
        <dbReference type="Ensembl" id="ENSFTIP00000007036.1"/>
    </source>
</evidence>
<dbReference type="OMA" id="QTAIMQH"/>
<protein>
    <submittedName>
        <fullName evidence="17">GLI family zinc finger 1</fullName>
    </submittedName>
</protein>
<reference evidence="17" key="2">
    <citation type="submission" date="2025-09" db="UniProtKB">
        <authorList>
            <consortium name="Ensembl"/>
        </authorList>
    </citation>
    <scope>IDENTIFICATION</scope>
</reference>
<dbReference type="GO" id="GO:0000981">
    <property type="term" value="F:DNA-binding transcription factor activity, RNA polymerase II-specific"/>
    <property type="evidence" value="ECO:0007669"/>
    <property type="project" value="TreeGrafter"/>
</dbReference>
<keyword evidence="8" id="KW-0862">Zinc</keyword>
<feature type="region of interest" description="Disordered" evidence="15">
    <location>
        <begin position="628"/>
        <end position="653"/>
    </location>
</feature>
<dbReference type="InterPro" id="IPR043359">
    <property type="entry name" value="GLI-like"/>
</dbReference>
<accession>A0A8C4U8W2</accession>
<comment type="subcellular location">
    <subcellularLocation>
        <location evidence="2">Cytoplasm</location>
    </subcellularLocation>
    <subcellularLocation>
        <location evidence="1">Nucleus</location>
    </subcellularLocation>
</comment>
<feature type="region of interest" description="Disordered" evidence="15">
    <location>
        <begin position="1116"/>
        <end position="1144"/>
    </location>
</feature>
<dbReference type="InterPro" id="IPR013087">
    <property type="entry name" value="Znf_C2H2_type"/>
</dbReference>
<feature type="domain" description="C2H2-type" evidence="16">
    <location>
        <begin position="285"/>
        <end position="312"/>
    </location>
</feature>
<evidence type="ECO:0000256" key="1">
    <source>
        <dbReference type="ARBA" id="ARBA00004123"/>
    </source>
</evidence>
<sequence>MFNPVSPPATGYAEHCCLRPPHGPAPGAPGPQGLDFPLCHQSNLMSGHRGYGLVPGTEHPGSGDGSRFSTPRGAGKLGKKRALSISPLSDSSIDLQTVIRTSPNSLVAFINSRCASASGSYGHLSISTISPSLGFQSPSGQQKGQGHLYSHTPPPPPPCSSHEHLSTRPGLRHHAPACGTLKHCQQLKLEWSLSSPLTVKYPEKRSEGDISSPASTGTQDPLLGMLDVREDLEKEDGKPESETVYETNCYWDGCAKEFDTQEQLVHHINNEHIHGEKKEFVCHWAACSREQRPFKAQYMLVVHMRRHTGEKPHKCTFEGCNKAYSRLENLKTHLRSHTGEKPYVCEHEGCNKAFSNASDRAKHQNRTHSNEKPYVCKIPGCTKRYTDPSSLRKHVKTVHGPDAHVTKKHRGDVVPGRALPTPSGPLDMKQEKDTNGPVDARKDDGKLLVPDLALKPQPSPGGQSSCSSDHSPLGSTTNNDSGVEMAGNAGGSYEDLSTLEDVVPGEPMGTSGLMALHKLENLRIDKLKQMRKPSATKGLNLPAIPGAGLPGEVPGIPLPPPAASHRRIAELSAAEMGMPLNERRSSATSTISSAYTVSRRSSLVSPYLAGPCLGGEAGAVPGAASLADGYDPISPDESRRSSDASHSGGLPGVGSLTPAQRYCLKAKYAAATGGPPPTPLPSVERVGMGGHGSLPGDYLGPVKPRFLANGLLRRHSSNDYTGYAGSIPPHLVPRNGVRRASDPARTAANPHAVPKVHRFKSMGNVNVPGAGRTALQPLGGSDANLQHHVFSSRPPSISENVFLESVSIEGPGAGVESGLLEMEQYLNYPEESFPCQGTGVELQCEGLYSSAHQTTAGMQLNTGGHGDMEEGLLQSEFSLPQCQMNQHFTSMHAGNGTMPAPWDEPPQSNLEMSSGQPSVSASAAAMSGPHCHHQSTDYPLPSSCGHQPKLVSSCQDSGFSGGHWLNRLQIKSEQHYPVPAPALAPCQNAKLAGPVQCPASFGQAMNVGSGGYQSEEQAPVSYMGMLSPGTRRAQTPTMQTKEVMVRSYVQAQQALMWGDQLTSKGGEAGMGLGSEPGQCQAAQAPLYLSPKYSGYQTKPDHPQGLAETQHLLNAPCFNPEMVPHPPGGPKPPGHQNSLNYVGNLAQPSHSYEGVEASSRRVLRLPPARPAPEGPSNALLCYPGQSMHLQVGKGGHKLLGQMAASCGGPGHYGGSLEGLKGSSYCYLDSGEQVANSLDSLDLENTHLDFAAIVEDPETPALLPGPASPAGGLLLPASGGANMAVGDMSSMLSTLAGESHFLNSLS</sequence>
<dbReference type="FunFam" id="3.30.160.60:FF:000048">
    <property type="entry name" value="GLI family zinc finger 3"/>
    <property type="match status" value="1"/>
</dbReference>